<comment type="caution">
    <text evidence="2">The sequence shown here is derived from an EMBL/GenBank/DDBJ whole genome shotgun (WGS) entry which is preliminary data.</text>
</comment>
<proteinExistence type="predicted"/>
<dbReference type="RefSeq" id="WP_004322954.1">
    <property type="nucleotide sequence ID" value="NZ_AMXD01000142.1"/>
</dbReference>
<feature type="non-terminal residue" evidence="2">
    <location>
        <position position="1"/>
    </location>
</feature>
<reference evidence="2 3" key="1">
    <citation type="submission" date="2012-09" db="EMBL/GenBank/DDBJ databases">
        <title>Draft Genome Sequences of 6 Strains from Genus Thauera.</title>
        <authorList>
            <person name="Liu B."/>
            <person name="Shapleigh J.P."/>
            <person name="Frostegard A.H."/>
        </authorList>
    </citation>
    <scope>NUCLEOTIDE SEQUENCE [LARGE SCALE GENOMIC DNA]</scope>
    <source>
        <strain evidence="2 3">S2</strain>
    </source>
</reference>
<keyword evidence="2" id="KW-0449">Lipoprotein</keyword>
<evidence type="ECO:0000313" key="2">
    <source>
        <dbReference type="EMBL" id="ENO83371.1"/>
    </source>
</evidence>
<feature type="domain" description="SPOR" evidence="1">
    <location>
        <begin position="41"/>
        <end position="120"/>
    </location>
</feature>
<accession>N6XNV1</accession>
<dbReference type="SUPFAM" id="SSF110997">
    <property type="entry name" value="Sporulation related repeat"/>
    <property type="match status" value="1"/>
</dbReference>
<dbReference type="Gene3D" id="3.30.70.1070">
    <property type="entry name" value="Sporulation related repeat"/>
    <property type="match status" value="1"/>
</dbReference>
<dbReference type="InterPro" id="IPR036680">
    <property type="entry name" value="SPOR-like_sf"/>
</dbReference>
<dbReference type="InterPro" id="IPR007730">
    <property type="entry name" value="SPOR-like_dom"/>
</dbReference>
<evidence type="ECO:0000259" key="1">
    <source>
        <dbReference type="PROSITE" id="PS51724"/>
    </source>
</evidence>
<dbReference type="AlphaFoldDB" id="N6XNV1"/>
<dbReference type="EMBL" id="AMXD01000142">
    <property type="protein sequence ID" value="ENO83371.1"/>
    <property type="molecule type" value="Genomic_DNA"/>
</dbReference>
<dbReference type="PROSITE" id="PS51724">
    <property type="entry name" value="SPOR"/>
    <property type="match status" value="1"/>
</dbReference>
<name>N6XNV1_THASP</name>
<organism evidence="2 3">
    <name type="scientific">Thauera aminoaromatica S2</name>
    <dbReference type="NCBI Taxonomy" id="1234381"/>
    <lineage>
        <taxon>Bacteria</taxon>
        <taxon>Pseudomonadati</taxon>
        <taxon>Pseudomonadota</taxon>
        <taxon>Betaproteobacteria</taxon>
        <taxon>Rhodocyclales</taxon>
        <taxon>Zoogloeaceae</taxon>
        <taxon>Thauera</taxon>
    </lineage>
</organism>
<sequence length="120" mass="12538">RFHAEVASPARAAGSAIALAPPECEEGPVCGAAGGFAPPVASASAGIFLQLGAFSSFANAEGFRDTVRSQASDLAERFELFADGERFRLHAGPYDTVEAARDAAERMGNVLKLKPFVVVR</sequence>
<dbReference type="Pfam" id="PF05036">
    <property type="entry name" value="SPOR"/>
    <property type="match status" value="1"/>
</dbReference>
<protein>
    <submittedName>
        <fullName evidence="2">Lipoprotein</fullName>
    </submittedName>
</protein>
<gene>
    <name evidence="2" type="ORF">C665_16602</name>
</gene>
<dbReference type="GO" id="GO:0042834">
    <property type="term" value="F:peptidoglycan binding"/>
    <property type="evidence" value="ECO:0007669"/>
    <property type="project" value="InterPro"/>
</dbReference>
<evidence type="ECO:0000313" key="3">
    <source>
        <dbReference type="Proteomes" id="UP000013042"/>
    </source>
</evidence>
<dbReference type="Proteomes" id="UP000013042">
    <property type="component" value="Unassembled WGS sequence"/>
</dbReference>